<evidence type="ECO:0000313" key="3">
    <source>
        <dbReference type="EMBL" id="KAI5444841.1"/>
    </source>
</evidence>
<dbReference type="Proteomes" id="UP001058974">
    <property type="component" value="Chromosome 1"/>
</dbReference>
<dbReference type="PANTHER" id="PTHR48154:SF1">
    <property type="entry name" value="PROTEIN, PUTATIVE-RELATED"/>
    <property type="match status" value="1"/>
</dbReference>
<proteinExistence type="predicted"/>
<feature type="domain" description="DUF7745" evidence="2">
    <location>
        <begin position="338"/>
        <end position="413"/>
    </location>
</feature>
<protein>
    <recommendedName>
        <fullName evidence="2">DUF7745 domain-containing protein</fullName>
    </recommendedName>
</protein>
<keyword evidence="4" id="KW-1185">Reference proteome</keyword>
<evidence type="ECO:0000256" key="1">
    <source>
        <dbReference type="SAM" id="MobiDB-lite"/>
    </source>
</evidence>
<feature type="region of interest" description="Disordered" evidence="1">
    <location>
        <begin position="27"/>
        <end position="67"/>
    </location>
</feature>
<evidence type="ECO:0000313" key="4">
    <source>
        <dbReference type="Proteomes" id="UP001058974"/>
    </source>
</evidence>
<comment type="caution">
    <text evidence="3">The sequence shown here is derived from an EMBL/GenBank/DDBJ whole genome shotgun (WGS) entry which is preliminary data.</text>
</comment>
<feature type="compositionally biased region" description="Polar residues" evidence="1">
    <location>
        <begin position="51"/>
        <end position="67"/>
    </location>
</feature>
<dbReference type="InterPro" id="IPR056647">
    <property type="entry name" value="DUF7745"/>
</dbReference>
<gene>
    <name evidence="3" type="ORF">KIW84_013211</name>
</gene>
<feature type="domain" description="DUF7745" evidence="2">
    <location>
        <begin position="115"/>
        <end position="337"/>
    </location>
</feature>
<accession>A0A9D5GXE0</accession>
<dbReference type="PANTHER" id="PTHR48154">
    <property type="entry name" value="PROTEIN, PUTATIVE-RELATED"/>
    <property type="match status" value="1"/>
</dbReference>
<reference evidence="3 4" key="1">
    <citation type="journal article" date="2022" name="Nat. Genet.">
        <title>Improved pea reference genome and pan-genome highlight genomic features and evolutionary characteristics.</title>
        <authorList>
            <person name="Yang T."/>
            <person name="Liu R."/>
            <person name="Luo Y."/>
            <person name="Hu S."/>
            <person name="Wang D."/>
            <person name="Wang C."/>
            <person name="Pandey M.K."/>
            <person name="Ge S."/>
            <person name="Xu Q."/>
            <person name="Li N."/>
            <person name="Li G."/>
            <person name="Huang Y."/>
            <person name="Saxena R.K."/>
            <person name="Ji Y."/>
            <person name="Li M."/>
            <person name="Yan X."/>
            <person name="He Y."/>
            <person name="Liu Y."/>
            <person name="Wang X."/>
            <person name="Xiang C."/>
            <person name="Varshney R.K."/>
            <person name="Ding H."/>
            <person name="Gao S."/>
            <person name="Zong X."/>
        </authorList>
    </citation>
    <scope>NUCLEOTIDE SEQUENCE [LARGE SCALE GENOMIC DNA]</scope>
    <source>
        <strain evidence="3 4">cv. Zhongwan 6</strain>
    </source>
</reference>
<feature type="compositionally biased region" description="Basic and acidic residues" evidence="1">
    <location>
        <begin position="38"/>
        <end position="50"/>
    </location>
</feature>
<organism evidence="3 4">
    <name type="scientific">Pisum sativum</name>
    <name type="common">Garden pea</name>
    <name type="synonym">Lathyrus oleraceus</name>
    <dbReference type="NCBI Taxonomy" id="3888"/>
    <lineage>
        <taxon>Eukaryota</taxon>
        <taxon>Viridiplantae</taxon>
        <taxon>Streptophyta</taxon>
        <taxon>Embryophyta</taxon>
        <taxon>Tracheophyta</taxon>
        <taxon>Spermatophyta</taxon>
        <taxon>Magnoliopsida</taxon>
        <taxon>eudicotyledons</taxon>
        <taxon>Gunneridae</taxon>
        <taxon>Pentapetalae</taxon>
        <taxon>rosids</taxon>
        <taxon>fabids</taxon>
        <taxon>Fabales</taxon>
        <taxon>Fabaceae</taxon>
        <taxon>Papilionoideae</taxon>
        <taxon>50 kb inversion clade</taxon>
        <taxon>NPAAA clade</taxon>
        <taxon>Hologalegina</taxon>
        <taxon>IRL clade</taxon>
        <taxon>Fabeae</taxon>
        <taxon>Lathyrus</taxon>
    </lineage>
</organism>
<name>A0A9D5GXE0_PEA</name>
<sequence length="504" mass="58288">MSSDAQQDQIQIIKYQKHLKWNLVSRSSDSGQNCKVSEASEHEVKSRSSDSEQMPSVNSGSYQRHLNSQEITSEARFSRYTNTLIRFVNHDEVTFKAMASRKTIRINFVATSPQLKDLVSELPDHAQFIKKHGYLLNLVTTGFKEDMMRVLFQFFDPKHHCFTFPDYQLVPTLEEFSRLLGIPILDQTPFSGLKKILRSEEVVAALHMIKSDIETNWVTRSEVKGLLAKFLINKAQEFLKAMSVHAFEDVLALLIYGLVLFPNPDQFIDMNVVKIFLTHNPVPTLLGDILHSLHTRTMKRKGTLMCCVPLLSRWFISHLPQSVLKNEQNLKCSQRIIGGITYNPALALRQFGYARRDGPREIIIQGTVFDYDNDSQGLRQRFVRAWGMVKRSNLGQKNSIPMEPYLRWVRARARELIMPYLAIGPLIVEPKVEEGTPQIIPYSDMPTNVKELKKSWIQLREERDTFEAQFCAERKKVLELTSQLNEERSLNAYLRPKRSRLWET</sequence>
<evidence type="ECO:0000259" key="2">
    <source>
        <dbReference type="Pfam" id="PF24924"/>
    </source>
</evidence>
<dbReference type="Pfam" id="PF24924">
    <property type="entry name" value="DUF7745"/>
    <property type="match status" value="2"/>
</dbReference>
<dbReference type="Gramene" id="Psat01G0321100-T1">
    <property type="protein sequence ID" value="KAI5444841.1"/>
    <property type="gene ID" value="KIW84_013211"/>
</dbReference>
<dbReference type="EMBL" id="JAMSHJ010000001">
    <property type="protein sequence ID" value="KAI5444841.1"/>
    <property type="molecule type" value="Genomic_DNA"/>
</dbReference>
<dbReference type="AlphaFoldDB" id="A0A9D5GXE0"/>